<sequence length="92" mass="10849">MNQSLPPPNSIKSFLLSELIKGHTISEKTQNWNSFRSRLSELNQKITISFKWVEFKNSFGHPGRYRVHFLEETEKEKAIELYKKLVETPVKL</sequence>
<evidence type="ECO:0000313" key="2">
    <source>
        <dbReference type="Proteomes" id="UP000199041"/>
    </source>
</evidence>
<dbReference type="RefSeq" id="WP_091393000.1">
    <property type="nucleotide sequence ID" value="NZ_FNQY01000002.1"/>
</dbReference>
<protein>
    <submittedName>
        <fullName evidence="1">Uncharacterized protein</fullName>
    </submittedName>
</protein>
<name>A0A1H3W3N1_9BACT</name>
<accession>A0A1H3W3N1</accession>
<dbReference type="STRING" id="551991.SAMN05192529_102104"/>
<evidence type="ECO:0000313" key="1">
    <source>
        <dbReference type="EMBL" id="SDZ81666.1"/>
    </source>
</evidence>
<keyword evidence="2" id="KW-1185">Reference proteome</keyword>
<organism evidence="1 2">
    <name type="scientific">Arachidicoccus rhizosphaerae</name>
    <dbReference type="NCBI Taxonomy" id="551991"/>
    <lineage>
        <taxon>Bacteria</taxon>
        <taxon>Pseudomonadati</taxon>
        <taxon>Bacteroidota</taxon>
        <taxon>Chitinophagia</taxon>
        <taxon>Chitinophagales</taxon>
        <taxon>Chitinophagaceae</taxon>
        <taxon>Arachidicoccus</taxon>
    </lineage>
</organism>
<reference evidence="1 2" key="1">
    <citation type="submission" date="2016-10" db="EMBL/GenBank/DDBJ databases">
        <authorList>
            <person name="de Groot N.N."/>
        </authorList>
    </citation>
    <scope>NUCLEOTIDE SEQUENCE [LARGE SCALE GENOMIC DNA]</scope>
    <source>
        <strain evidence="1 2">Vu-144</strain>
    </source>
</reference>
<proteinExistence type="predicted"/>
<dbReference type="InterPro" id="IPR036517">
    <property type="entry name" value="FF_domain_sf"/>
</dbReference>
<gene>
    <name evidence="1" type="ORF">SAMN05192529_102104</name>
</gene>
<dbReference type="SUPFAM" id="SSF81698">
    <property type="entry name" value="FF domain"/>
    <property type="match status" value="1"/>
</dbReference>
<dbReference type="AlphaFoldDB" id="A0A1H3W3N1"/>
<dbReference type="Proteomes" id="UP000199041">
    <property type="component" value="Unassembled WGS sequence"/>
</dbReference>
<dbReference type="EMBL" id="FNQY01000002">
    <property type="protein sequence ID" value="SDZ81666.1"/>
    <property type="molecule type" value="Genomic_DNA"/>
</dbReference>